<organism evidence="1 2">
    <name type="scientific">Anopheles arabiensis</name>
    <name type="common">Mosquito</name>
    <dbReference type="NCBI Taxonomy" id="7173"/>
    <lineage>
        <taxon>Eukaryota</taxon>
        <taxon>Metazoa</taxon>
        <taxon>Ecdysozoa</taxon>
        <taxon>Arthropoda</taxon>
        <taxon>Hexapoda</taxon>
        <taxon>Insecta</taxon>
        <taxon>Pterygota</taxon>
        <taxon>Neoptera</taxon>
        <taxon>Endopterygota</taxon>
        <taxon>Diptera</taxon>
        <taxon>Nematocera</taxon>
        <taxon>Culicoidea</taxon>
        <taxon>Culicidae</taxon>
        <taxon>Anophelinae</taxon>
        <taxon>Anopheles</taxon>
    </lineage>
</organism>
<dbReference type="EMBL" id="APCN01001942">
    <property type="status" value="NOT_ANNOTATED_CDS"/>
    <property type="molecule type" value="Genomic_DNA"/>
</dbReference>
<dbReference type="VEuPathDB" id="VectorBase:AARA014265"/>
<dbReference type="EnsemblMetazoa" id="AARA014265-RA">
    <property type="protein sequence ID" value="AARA014265-PA"/>
    <property type="gene ID" value="AARA014265"/>
</dbReference>
<name>A0A182IFK0_ANOAR</name>
<dbReference type="AlphaFoldDB" id="A0A182IFK0"/>
<accession>A0A182IFK0</accession>
<proteinExistence type="predicted"/>
<evidence type="ECO:0000313" key="1">
    <source>
        <dbReference type="EnsemblMetazoa" id="AARA014265-PA"/>
    </source>
</evidence>
<sequence length="48" mass="5464">GSSQEVRSSEVRRSIHGLFARVLFNGERVSGVFFVVVVPVNFERNRWG</sequence>
<protein>
    <submittedName>
        <fullName evidence="1">Uncharacterized protein</fullName>
    </submittedName>
</protein>
<evidence type="ECO:0000313" key="2">
    <source>
        <dbReference type="Proteomes" id="UP000075840"/>
    </source>
</evidence>
<reference evidence="1" key="1">
    <citation type="submission" date="2022-08" db="UniProtKB">
        <authorList>
            <consortium name="EnsemblMetazoa"/>
        </authorList>
    </citation>
    <scope>IDENTIFICATION</scope>
    <source>
        <strain evidence="1">Dongola</strain>
    </source>
</reference>
<dbReference type="Proteomes" id="UP000075840">
    <property type="component" value="Unassembled WGS sequence"/>
</dbReference>
<keyword evidence="2" id="KW-1185">Reference proteome</keyword>